<dbReference type="InterPro" id="IPR025489">
    <property type="entry name" value="DUF4381"/>
</dbReference>
<dbReference type="EMBL" id="CP060820">
    <property type="protein sequence ID" value="QNP39777.1"/>
    <property type="molecule type" value="Genomic_DNA"/>
</dbReference>
<name>A0A7H0FUR1_9GAMM</name>
<organism evidence="2 3">
    <name type="scientific">Agrilutibacter terrestris</name>
    <dbReference type="NCBI Taxonomy" id="2865112"/>
    <lineage>
        <taxon>Bacteria</taxon>
        <taxon>Pseudomonadati</taxon>
        <taxon>Pseudomonadota</taxon>
        <taxon>Gammaproteobacteria</taxon>
        <taxon>Lysobacterales</taxon>
        <taxon>Lysobacteraceae</taxon>
        <taxon>Agrilutibacter</taxon>
    </lineage>
</organism>
<dbReference type="Proteomes" id="UP000516018">
    <property type="component" value="Chromosome"/>
</dbReference>
<evidence type="ECO:0000313" key="2">
    <source>
        <dbReference type="EMBL" id="QNP39777.1"/>
    </source>
</evidence>
<accession>A0A7H0FUR1</accession>
<evidence type="ECO:0000313" key="3">
    <source>
        <dbReference type="Proteomes" id="UP000516018"/>
    </source>
</evidence>
<proteinExistence type="predicted"/>
<gene>
    <name evidence="2" type="ORF">H8B22_09660</name>
</gene>
<protein>
    <submittedName>
        <fullName evidence="2">DUF4381 family protein</fullName>
    </submittedName>
</protein>
<evidence type="ECO:0000256" key="1">
    <source>
        <dbReference type="SAM" id="Phobius"/>
    </source>
</evidence>
<sequence length="150" mass="16687">MNDPGLVLRDIHPSPAPSWWPPASGWWALAAVLVAVVVACVLWRRSRQRRIRRVTRMFDDALAVDAGASAQVAAMSQLLRRAARRRDRHADTLSGDAWLAFLDAGDARAPFSQGEGRLLLDGGFRRDTDLTRVAALQSLARARFVDWMVK</sequence>
<keyword evidence="1" id="KW-0472">Membrane</keyword>
<keyword evidence="3" id="KW-1185">Reference proteome</keyword>
<dbReference type="KEGG" id="lsx:H8B22_09660"/>
<dbReference type="AlphaFoldDB" id="A0A7H0FUR1"/>
<keyword evidence="1" id="KW-0812">Transmembrane</keyword>
<dbReference type="Pfam" id="PF14316">
    <property type="entry name" value="DUF4381"/>
    <property type="match status" value="1"/>
</dbReference>
<dbReference type="RefSeq" id="WP_187711223.1">
    <property type="nucleotide sequence ID" value="NZ_CP060820.1"/>
</dbReference>
<feature type="transmembrane region" description="Helical" evidence="1">
    <location>
        <begin position="25"/>
        <end position="43"/>
    </location>
</feature>
<keyword evidence="1" id="KW-1133">Transmembrane helix</keyword>
<reference evidence="2 3" key="1">
    <citation type="submission" date="2020-08" db="EMBL/GenBank/DDBJ databases">
        <title>Lysobacter sp. II4 sp. nov., isolated from soil.</title>
        <authorList>
            <person name="Woo C.Y."/>
            <person name="Kim J."/>
        </authorList>
    </citation>
    <scope>NUCLEOTIDE SEQUENCE [LARGE SCALE GENOMIC DNA]</scope>
    <source>
        <strain evidence="2 3">II4</strain>
    </source>
</reference>